<organism evidence="3 4">
    <name type="scientific">Achromobacter ruhlandii</name>
    <dbReference type="NCBI Taxonomy" id="72557"/>
    <lineage>
        <taxon>Bacteria</taxon>
        <taxon>Pseudomonadati</taxon>
        <taxon>Pseudomonadota</taxon>
        <taxon>Betaproteobacteria</taxon>
        <taxon>Burkholderiales</taxon>
        <taxon>Alcaligenaceae</taxon>
        <taxon>Achromobacter</taxon>
    </lineage>
</organism>
<reference evidence="3 4" key="1">
    <citation type="submission" date="2020-04" db="EMBL/GenBank/DDBJ databases">
        <authorList>
            <person name="De Canck E."/>
        </authorList>
    </citation>
    <scope>NUCLEOTIDE SEQUENCE [LARGE SCALE GENOMIC DNA]</scope>
    <source>
        <strain evidence="3 4">LMG 3328</strain>
    </source>
</reference>
<feature type="compositionally biased region" description="Basic and acidic residues" evidence="1">
    <location>
        <begin position="36"/>
        <end position="45"/>
    </location>
</feature>
<evidence type="ECO:0000256" key="1">
    <source>
        <dbReference type="SAM" id="MobiDB-lite"/>
    </source>
</evidence>
<dbReference type="Proteomes" id="UP000494122">
    <property type="component" value="Unassembled WGS sequence"/>
</dbReference>
<proteinExistence type="predicted"/>
<feature type="domain" description="Transcription regulator PadR N-terminal" evidence="2">
    <location>
        <begin position="153"/>
        <end position="221"/>
    </location>
</feature>
<feature type="compositionally biased region" description="Basic and acidic residues" evidence="1">
    <location>
        <begin position="61"/>
        <end position="81"/>
    </location>
</feature>
<evidence type="ECO:0000313" key="3">
    <source>
        <dbReference type="EMBL" id="CAB3897928.1"/>
    </source>
</evidence>
<evidence type="ECO:0000313" key="4">
    <source>
        <dbReference type="Proteomes" id="UP000494122"/>
    </source>
</evidence>
<feature type="compositionally biased region" description="Gly residues" evidence="1">
    <location>
        <begin position="108"/>
        <end position="124"/>
    </location>
</feature>
<gene>
    <name evidence="3" type="ORF">LMG3328_04138</name>
</gene>
<accession>A0A6S7E6J4</accession>
<protein>
    <recommendedName>
        <fullName evidence="2">Transcription regulator PadR N-terminal domain-containing protein</fullName>
    </recommendedName>
</protein>
<dbReference type="InterPro" id="IPR036388">
    <property type="entry name" value="WH-like_DNA-bd_sf"/>
</dbReference>
<dbReference type="InterPro" id="IPR005149">
    <property type="entry name" value="Tscrpt_reg_PadR_N"/>
</dbReference>
<feature type="region of interest" description="Disordered" evidence="1">
    <location>
        <begin position="15"/>
        <end position="132"/>
    </location>
</feature>
<dbReference type="SUPFAM" id="SSF46785">
    <property type="entry name" value="Winged helix' DNA-binding domain"/>
    <property type="match status" value="1"/>
</dbReference>
<dbReference type="PANTHER" id="PTHR43252">
    <property type="entry name" value="TRANSCRIPTIONAL REGULATOR YQJI"/>
    <property type="match status" value="1"/>
</dbReference>
<dbReference type="Gene3D" id="1.10.10.10">
    <property type="entry name" value="Winged helix-like DNA-binding domain superfamily/Winged helix DNA-binding domain"/>
    <property type="match status" value="1"/>
</dbReference>
<dbReference type="AlphaFoldDB" id="A0A6S7E6J4"/>
<dbReference type="PANTHER" id="PTHR43252:SF7">
    <property type="entry name" value="TRANSCRIPTIONAL REGULATOR YQJI"/>
    <property type="match status" value="1"/>
</dbReference>
<dbReference type="EMBL" id="CADILE010000013">
    <property type="protein sequence ID" value="CAB3897928.1"/>
    <property type="molecule type" value="Genomic_DNA"/>
</dbReference>
<evidence type="ECO:0000259" key="2">
    <source>
        <dbReference type="Pfam" id="PF03551"/>
    </source>
</evidence>
<feature type="compositionally biased region" description="Basic residues" evidence="1">
    <location>
        <begin position="25"/>
        <end position="35"/>
    </location>
</feature>
<dbReference type="RefSeq" id="WP_232734814.1">
    <property type="nucleotide sequence ID" value="NZ_CADILE010000013.1"/>
</dbReference>
<name>A0A6S7E6J4_9BURK</name>
<feature type="compositionally biased region" description="Basic residues" evidence="1">
    <location>
        <begin position="46"/>
        <end position="60"/>
    </location>
</feature>
<dbReference type="Pfam" id="PF03551">
    <property type="entry name" value="PadR"/>
    <property type="match status" value="1"/>
</dbReference>
<dbReference type="InterPro" id="IPR036390">
    <property type="entry name" value="WH_DNA-bd_sf"/>
</dbReference>
<sequence length="311" mass="34616">MRHFHFLTAFARGARHESRDAYPGRHGHPGHRGQHAFHEHPDRHDHHDRHGHHHDRHDHHSRGDYHGHQGLHDHQAVDGHRGPRGHGADFASGGWHEGGRGRHRRHAGGGGGGGWFGGPWGGRGGDADDSFGGDGRHFARGRKVTADDLQLMLLGLLEQNPSHGYELIKALGALSNGFYTPSPGMVYPALTYLEELGYATVEQEGSKKRYHLADPGRAHLDANRERLSVMFNKLKHVARKMDWMRQAWSGEPRAAAGNDEDAAGWIDEFVHARQAIRHALLQRTDASPAEQRRIAAILRRATEEITGKDCA</sequence>